<feature type="compositionally biased region" description="Basic and acidic residues" evidence="1">
    <location>
        <begin position="173"/>
        <end position="201"/>
    </location>
</feature>
<sequence length="220" mass="25042">MNTNQPTNPPNAEVILKRFNNTTSGQDEDPENQEEEEDWSSWRQLRCLFDAAVKDTTTVEAQKLSSSLHSMQVQIELLHHENKGPRTVLTIKKKHNNKSITIAPGEDEEYLGGFMFGSPRKVRAAEARERLRKQQDAEEKIRKAGDKELKAAAALYKRKIAEEAKVLRQLAKEAREKERKQRADEVAARRAQKQHEKEAKVAAKAIQSSPRGKSSKEEDC</sequence>
<feature type="compositionally biased region" description="Acidic residues" evidence="1">
    <location>
        <begin position="26"/>
        <end position="39"/>
    </location>
</feature>
<reference evidence="3" key="1">
    <citation type="journal article" date="2019" name="bioRxiv">
        <title>Genomics, evolutionary history and diagnostics of the Alternaria alternata species group including apple and Asian pear pathotypes.</title>
        <authorList>
            <person name="Armitage A.D."/>
            <person name="Cockerton H.M."/>
            <person name="Sreenivasaprasad S."/>
            <person name="Woodhall J.W."/>
            <person name="Lane C.R."/>
            <person name="Harrison R.J."/>
            <person name="Clarkson J.P."/>
        </authorList>
    </citation>
    <scope>NUCLEOTIDE SEQUENCE [LARGE SCALE GENOMIC DNA]</scope>
    <source>
        <strain evidence="3">RGR 97.0016</strain>
    </source>
</reference>
<feature type="region of interest" description="Disordered" evidence="1">
    <location>
        <begin position="173"/>
        <end position="220"/>
    </location>
</feature>
<keyword evidence="3" id="KW-1185">Reference proteome</keyword>
<name>A0A4Q4PW20_9PLEO</name>
<proteinExistence type="predicted"/>
<dbReference type="EMBL" id="PEJP01000144">
    <property type="protein sequence ID" value="RYO21848.1"/>
    <property type="molecule type" value="Genomic_DNA"/>
</dbReference>
<evidence type="ECO:0000313" key="3">
    <source>
        <dbReference type="Proteomes" id="UP000293823"/>
    </source>
</evidence>
<dbReference type="Proteomes" id="UP000293823">
    <property type="component" value="Unassembled WGS sequence"/>
</dbReference>
<dbReference type="AlphaFoldDB" id="A0A4Q4PW20"/>
<gene>
    <name evidence="2" type="ORF">AA0113_g12783</name>
</gene>
<protein>
    <submittedName>
        <fullName evidence="2">Uncharacterized protein</fullName>
    </submittedName>
</protein>
<accession>A0A4Q4PW20</accession>
<evidence type="ECO:0000313" key="2">
    <source>
        <dbReference type="EMBL" id="RYO21848.1"/>
    </source>
</evidence>
<feature type="region of interest" description="Disordered" evidence="1">
    <location>
        <begin position="1"/>
        <end position="39"/>
    </location>
</feature>
<dbReference type="OrthoDB" id="3797698at2759"/>
<organism evidence="2 3">
    <name type="scientific">Alternaria arborescens</name>
    <dbReference type="NCBI Taxonomy" id="156630"/>
    <lineage>
        <taxon>Eukaryota</taxon>
        <taxon>Fungi</taxon>
        <taxon>Dikarya</taxon>
        <taxon>Ascomycota</taxon>
        <taxon>Pezizomycotina</taxon>
        <taxon>Dothideomycetes</taxon>
        <taxon>Pleosporomycetidae</taxon>
        <taxon>Pleosporales</taxon>
        <taxon>Pleosporineae</taxon>
        <taxon>Pleosporaceae</taxon>
        <taxon>Alternaria</taxon>
        <taxon>Alternaria sect. Alternaria</taxon>
    </lineage>
</organism>
<comment type="caution">
    <text evidence="2">The sequence shown here is derived from an EMBL/GenBank/DDBJ whole genome shotgun (WGS) entry which is preliminary data.</text>
</comment>
<evidence type="ECO:0000256" key="1">
    <source>
        <dbReference type="SAM" id="MobiDB-lite"/>
    </source>
</evidence>